<feature type="region of interest" description="Disordered" evidence="1">
    <location>
        <begin position="60"/>
        <end position="106"/>
    </location>
</feature>
<evidence type="ECO:0000313" key="3">
    <source>
        <dbReference type="Proteomes" id="UP001066276"/>
    </source>
</evidence>
<accession>A0AAV7MRQ4</accession>
<name>A0AAV7MRQ4_PLEWA</name>
<dbReference type="EMBL" id="JANPWB010000013">
    <property type="protein sequence ID" value="KAJ1105774.1"/>
    <property type="molecule type" value="Genomic_DNA"/>
</dbReference>
<evidence type="ECO:0000313" key="2">
    <source>
        <dbReference type="EMBL" id="KAJ1105774.1"/>
    </source>
</evidence>
<dbReference type="AlphaFoldDB" id="A0AAV7MRQ4"/>
<keyword evidence="3" id="KW-1185">Reference proteome</keyword>
<protein>
    <submittedName>
        <fullName evidence="2">Uncharacterized protein</fullName>
    </submittedName>
</protein>
<reference evidence="2" key="1">
    <citation type="journal article" date="2022" name="bioRxiv">
        <title>Sequencing and chromosome-scale assembly of the giantPleurodeles waltlgenome.</title>
        <authorList>
            <person name="Brown T."/>
            <person name="Elewa A."/>
            <person name="Iarovenko S."/>
            <person name="Subramanian E."/>
            <person name="Araus A.J."/>
            <person name="Petzold A."/>
            <person name="Susuki M."/>
            <person name="Suzuki K.-i.T."/>
            <person name="Hayashi T."/>
            <person name="Toyoda A."/>
            <person name="Oliveira C."/>
            <person name="Osipova E."/>
            <person name="Leigh N.D."/>
            <person name="Simon A."/>
            <person name="Yun M.H."/>
        </authorList>
    </citation>
    <scope>NUCLEOTIDE SEQUENCE</scope>
    <source>
        <strain evidence="2">20211129_DDA</strain>
        <tissue evidence="2">Liver</tissue>
    </source>
</reference>
<dbReference type="Proteomes" id="UP001066276">
    <property type="component" value="Chromosome 9"/>
</dbReference>
<sequence length="106" mass="11263">MEKGVPSPISPRHCRVRRRSSRCGLPLLTRGSDVGGAALHPSSGLTPLLLHYGATAPLRLQPAPARPARGHKAAPHRGTPARTEGPAGRRAPLRRQSRRVLPLPGS</sequence>
<comment type="caution">
    <text evidence="2">The sequence shown here is derived from an EMBL/GenBank/DDBJ whole genome shotgun (WGS) entry which is preliminary data.</text>
</comment>
<gene>
    <name evidence="2" type="ORF">NDU88_003179</name>
</gene>
<evidence type="ECO:0000256" key="1">
    <source>
        <dbReference type="SAM" id="MobiDB-lite"/>
    </source>
</evidence>
<proteinExistence type="predicted"/>
<organism evidence="2 3">
    <name type="scientific">Pleurodeles waltl</name>
    <name type="common">Iberian ribbed newt</name>
    <dbReference type="NCBI Taxonomy" id="8319"/>
    <lineage>
        <taxon>Eukaryota</taxon>
        <taxon>Metazoa</taxon>
        <taxon>Chordata</taxon>
        <taxon>Craniata</taxon>
        <taxon>Vertebrata</taxon>
        <taxon>Euteleostomi</taxon>
        <taxon>Amphibia</taxon>
        <taxon>Batrachia</taxon>
        <taxon>Caudata</taxon>
        <taxon>Salamandroidea</taxon>
        <taxon>Salamandridae</taxon>
        <taxon>Pleurodelinae</taxon>
        <taxon>Pleurodeles</taxon>
    </lineage>
</organism>